<dbReference type="EMBL" id="FUZZ01000004">
    <property type="protein sequence ID" value="SKD08808.1"/>
    <property type="molecule type" value="Genomic_DNA"/>
</dbReference>
<keyword evidence="3" id="KW-1185">Reference proteome</keyword>
<evidence type="ECO:0000313" key="3">
    <source>
        <dbReference type="Proteomes" id="UP000190166"/>
    </source>
</evidence>
<keyword evidence="1" id="KW-1133">Transmembrane helix</keyword>
<keyword evidence="1" id="KW-0472">Membrane</keyword>
<dbReference type="AlphaFoldDB" id="A0A1T5P8X1"/>
<keyword evidence="1" id="KW-0812">Transmembrane</keyword>
<gene>
    <name evidence="2" type="ORF">SAMN05660461_4685</name>
</gene>
<proteinExistence type="predicted"/>
<feature type="transmembrane region" description="Helical" evidence="1">
    <location>
        <begin position="115"/>
        <end position="137"/>
    </location>
</feature>
<sequence length="150" mass="16983">MIYMWAVDLYPSPFLYLAPSFSIQEIMQADILQKYFSEHHEHYRVADLEQLLLADGTPQPDASIAAAGAFDEYFKKQLRKKGTKAAIFFGVGLIALIRVITLTNREEGSFMQVSLSLALVAFALVLGIIWGMQLFALKEEISTFKDMRKL</sequence>
<evidence type="ECO:0000313" key="2">
    <source>
        <dbReference type="EMBL" id="SKD08808.1"/>
    </source>
</evidence>
<dbReference type="STRING" id="393003.SAMN05660461_4685"/>
<protein>
    <submittedName>
        <fullName evidence="2">Uncharacterized protein</fullName>
    </submittedName>
</protein>
<organism evidence="2 3">
    <name type="scientific">Chitinophaga ginsengisegetis</name>
    <dbReference type="NCBI Taxonomy" id="393003"/>
    <lineage>
        <taxon>Bacteria</taxon>
        <taxon>Pseudomonadati</taxon>
        <taxon>Bacteroidota</taxon>
        <taxon>Chitinophagia</taxon>
        <taxon>Chitinophagales</taxon>
        <taxon>Chitinophagaceae</taxon>
        <taxon>Chitinophaga</taxon>
    </lineage>
</organism>
<feature type="transmembrane region" description="Helical" evidence="1">
    <location>
        <begin position="85"/>
        <end position="103"/>
    </location>
</feature>
<reference evidence="3" key="1">
    <citation type="submission" date="2017-02" db="EMBL/GenBank/DDBJ databases">
        <authorList>
            <person name="Varghese N."/>
            <person name="Submissions S."/>
        </authorList>
    </citation>
    <scope>NUCLEOTIDE SEQUENCE [LARGE SCALE GENOMIC DNA]</scope>
    <source>
        <strain evidence="3">DSM 18108</strain>
    </source>
</reference>
<accession>A0A1T5P8X1</accession>
<evidence type="ECO:0000256" key="1">
    <source>
        <dbReference type="SAM" id="Phobius"/>
    </source>
</evidence>
<dbReference type="Proteomes" id="UP000190166">
    <property type="component" value="Unassembled WGS sequence"/>
</dbReference>
<name>A0A1T5P8X1_9BACT</name>